<keyword evidence="4" id="KW-0249">Electron transport</keyword>
<dbReference type="CDD" id="cd02947">
    <property type="entry name" value="TRX_family"/>
    <property type="match status" value="1"/>
</dbReference>
<dbReference type="SUPFAM" id="SSF52833">
    <property type="entry name" value="Thioredoxin-like"/>
    <property type="match status" value="1"/>
</dbReference>
<dbReference type="PIRSF" id="PIRSF000077">
    <property type="entry name" value="Thioredoxin"/>
    <property type="match status" value="1"/>
</dbReference>
<evidence type="ECO:0000256" key="7">
    <source>
        <dbReference type="NCBIfam" id="TIGR01068"/>
    </source>
</evidence>
<sequence length="105" mass="11821">MVHHLTEGSFHPFLEQEKPVVVDFYATWCPPCERLSPILEEIANEYADDIAVGELDIDESPSVPDRYGVMSAPTILVFYKGRVVNQFVGYRPKQNLLDLLGLGVL</sequence>
<proteinExistence type="inferred from homology"/>
<dbReference type="NCBIfam" id="TIGR01068">
    <property type="entry name" value="thioredoxin"/>
    <property type="match status" value="1"/>
</dbReference>
<keyword evidence="11" id="KW-1185">Reference proteome</keyword>
<dbReference type="Pfam" id="PF00085">
    <property type="entry name" value="Thioredoxin"/>
    <property type="match status" value="1"/>
</dbReference>
<dbReference type="InterPro" id="IPR005746">
    <property type="entry name" value="Thioredoxin"/>
</dbReference>
<evidence type="ECO:0000256" key="3">
    <source>
        <dbReference type="ARBA" id="ARBA00022448"/>
    </source>
</evidence>
<dbReference type="Proteomes" id="UP001164761">
    <property type="component" value="Chromosome"/>
</dbReference>
<keyword evidence="6" id="KW-0676">Redox-active center</keyword>
<accession>A0ABY6ZLA7</accession>
<evidence type="ECO:0000256" key="4">
    <source>
        <dbReference type="ARBA" id="ARBA00022982"/>
    </source>
</evidence>
<dbReference type="InterPro" id="IPR013766">
    <property type="entry name" value="Thioredoxin_domain"/>
</dbReference>
<evidence type="ECO:0000313" key="11">
    <source>
        <dbReference type="Proteomes" id="UP001164761"/>
    </source>
</evidence>
<dbReference type="InterPro" id="IPR036249">
    <property type="entry name" value="Thioredoxin-like_sf"/>
</dbReference>
<dbReference type="PANTHER" id="PTHR45663">
    <property type="entry name" value="GEO12009P1"/>
    <property type="match status" value="1"/>
</dbReference>
<dbReference type="RefSeq" id="WP_268006585.1">
    <property type="nucleotide sequence ID" value="NZ_BSUT01000001.1"/>
</dbReference>
<evidence type="ECO:0000313" key="10">
    <source>
        <dbReference type="EMBL" id="WAH42710.1"/>
    </source>
</evidence>
<evidence type="ECO:0000256" key="5">
    <source>
        <dbReference type="ARBA" id="ARBA00023157"/>
    </source>
</evidence>
<protein>
    <recommendedName>
        <fullName evidence="2 7">Thioredoxin</fullName>
    </recommendedName>
</protein>
<dbReference type="PANTHER" id="PTHR45663:SF11">
    <property type="entry name" value="GEO12009P1"/>
    <property type="match status" value="1"/>
</dbReference>
<reference evidence="10" key="1">
    <citation type="submission" date="2022-08" db="EMBL/GenBank/DDBJ databases">
        <title>Alicyclobacillus fastidiosus DSM 17978, complete genome.</title>
        <authorList>
            <person name="Wang Q."/>
            <person name="Cai R."/>
            <person name="Wang Z."/>
        </authorList>
    </citation>
    <scope>NUCLEOTIDE SEQUENCE</scope>
    <source>
        <strain evidence="10">DSM 17978</strain>
    </source>
</reference>
<dbReference type="Gene3D" id="3.40.30.10">
    <property type="entry name" value="Glutaredoxin"/>
    <property type="match status" value="1"/>
</dbReference>
<keyword evidence="3" id="KW-0813">Transport</keyword>
<feature type="domain" description="Thioredoxin" evidence="9">
    <location>
        <begin position="1"/>
        <end position="105"/>
    </location>
</feature>
<evidence type="ECO:0000256" key="2">
    <source>
        <dbReference type="ARBA" id="ARBA00020570"/>
    </source>
</evidence>
<keyword evidence="5" id="KW-1015">Disulfide bond</keyword>
<dbReference type="PROSITE" id="PS00194">
    <property type="entry name" value="THIOREDOXIN_1"/>
    <property type="match status" value="1"/>
</dbReference>
<evidence type="ECO:0000259" key="9">
    <source>
        <dbReference type="PROSITE" id="PS51352"/>
    </source>
</evidence>
<dbReference type="EMBL" id="CP104067">
    <property type="protein sequence ID" value="WAH42710.1"/>
    <property type="molecule type" value="Genomic_DNA"/>
</dbReference>
<evidence type="ECO:0000256" key="1">
    <source>
        <dbReference type="ARBA" id="ARBA00008987"/>
    </source>
</evidence>
<gene>
    <name evidence="10" type="primary">trxA</name>
    <name evidence="10" type="ORF">NZD89_04545</name>
</gene>
<dbReference type="InterPro" id="IPR017937">
    <property type="entry name" value="Thioredoxin_CS"/>
</dbReference>
<dbReference type="PROSITE" id="PS51352">
    <property type="entry name" value="THIOREDOXIN_2"/>
    <property type="match status" value="1"/>
</dbReference>
<comment type="similarity">
    <text evidence="1 8">Belongs to the thioredoxin family.</text>
</comment>
<dbReference type="PRINTS" id="PR00421">
    <property type="entry name" value="THIOREDOXIN"/>
</dbReference>
<organism evidence="10 11">
    <name type="scientific">Alicyclobacillus fastidiosus</name>
    <dbReference type="NCBI Taxonomy" id="392011"/>
    <lineage>
        <taxon>Bacteria</taxon>
        <taxon>Bacillati</taxon>
        <taxon>Bacillota</taxon>
        <taxon>Bacilli</taxon>
        <taxon>Bacillales</taxon>
        <taxon>Alicyclobacillaceae</taxon>
        <taxon>Alicyclobacillus</taxon>
    </lineage>
</organism>
<evidence type="ECO:0000256" key="8">
    <source>
        <dbReference type="PIRNR" id="PIRNR000077"/>
    </source>
</evidence>
<evidence type="ECO:0000256" key="6">
    <source>
        <dbReference type="ARBA" id="ARBA00023284"/>
    </source>
</evidence>
<name>A0ABY6ZLA7_9BACL</name>